<protein>
    <submittedName>
        <fullName evidence="1">Uncharacterized protein</fullName>
    </submittedName>
</protein>
<dbReference type="EMBL" id="JBHTIZ010000013">
    <property type="protein sequence ID" value="MFD0984006.1"/>
    <property type="molecule type" value="Genomic_DNA"/>
</dbReference>
<evidence type="ECO:0000313" key="1">
    <source>
        <dbReference type="EMBL" id="MFD0984006.1"/>
    </source>
</evidence>
<dbReference type="Gene3D" id="1.10.220.10">
    <property type="entry name" value="Annexin"/>
    <property type="match status" value="1"/>
</dbReference>
<proteinExistence type="predicted"/>
<dbReference type="Proteomes" id="UP001597051">
    <property type="component" value="Unassembled WGS sequence"/>
</dbReference>
<comment type="caution">
    <text evidence="1">The sequence shown here is derived from an EMBL/GenBank/DDBJ whole genome shotgun (WGS) entry which is preliminary data.</text>
</comment>
<name>A0ABW3J2Q6_9FLAO</name>
<organism evidence="1 2">
    <name type="scientific">Flavobacterium myungsuense</name>
    <dbReference type="NCBI Taxonomy" id="651823"/>
    <lineage>
        <taxon>Bacteria</taxon>
        <taxon>Pseudomonadati</taxon>
        <taxon>Bacteroidota</taxon>
        <taxon>Flavobacteriia</taxon>
        <taxon>Flavobacteriales</taxon>
        <taxon>Flavobacteriaceae</taxon>
        <taxon>Flavobacterium</taxon>
    </lineage>
</organism>
<dbReference type="InterPro" id="IPR037104">
    <property type="entry name" value="Annexin_sf"/>
</dbReference>
<reference evidence="2" key="1">
    <citation type="journal article" date="2019" name="Int. J. Syst. Evol. Microbiol.">
        <title>The Global Catalogue of Microorganisms (GCM) 10K type strain sequencing project: providing services to taxonomists for standard genome sequencing and annotation.</title>
        <authorList>
            <consortium name="The Broad Institute Genomics Platform"/>
            <consortium name="The Broad Institute Genome Sequencing Center for Infectious Disease"/>
            <person name="Wu L."/>
            <person name="Ma J."/>
        </authorList>
    </citation>
    <scope>NUCLEOTIDE SEQUENCE [LARGE SCALE GENOMIC DNA]</scope>
    <source>
        <strain evidence="2">CECT 7649</strain>
    </source>
</reference>
<sequence>MNGILVLGGIYITYRLGKKIIDGINKKDTQTKADDSPEVRQAMALRSAMNPSGISWMMSFDTTNTNNILDTAKTITKLDSVGTAYKNLYQNNLLDDLQSELSTSDYQKFLTIISGNQNKDVSNGGTAAVQYAKANQLVVTKKDVYLRTSPDATNHGRIYEMFSNKNIIRLAKPGEFLGYATGRQAFDEVNNVKFIEVAYVINGAKAPASLKPKNKQRVSYWVSSSINYVDIFPYYKNMFDAYPATMSLVGWMKPTDYFTLKGLPMPRLLTKVLTPVLNDRMVTINYAQPNMVLGQLIMSMDTGENQFMQFKTVDNTLRWVDGRYIILQQ</sequence>
<evidence type="ECO:0000313" key="2">
    <source>
        <dbReference type="Proteomes" id="UP001597051"/>
    </source>
</evidence>
<gene>
    <name evidence="1" type="ORF">ACFQ0S_05890</name>
</gene>
<dbReference type="RefSeq" id="WP_379756453.1">
    <property type="nucleotide sequence ID" value="NZ_JBHSYB010000025.1"/>
</dbReference>
<keyword evidence="2" id="KW-1185">Reference proteome</keyword>
<accession>A0ABW3J2Q6</accession>